<keyword evidence="1" id="KW-0285">Flavoprotein</keyword>
<dbReference type="PANTHER" id="PTHR23026:SF90">
    <property type="entry name" value="IODOTYROSINE DEIODINASE 1"/>
    <property type="match status" value="1"/>
</dbReference>
<dbReference type="InterPro" id="IPR000415">
    <property type="entry name" value="Nitroreductase-like"/>
</dbReference>
<dbReference type="EMBL" id="DYZA01000106">
    <property type="protein sequence ID" value="HJD97094.1"/>
    <property type="molecule type" value="Genomic_DNA"/>
</dbReference>
<evidence type="ECO:0000259" key="4">
    <source>
        <dbReference type="Pfam" id="PF00881"/>
    </source>
</evidence>
<reference evidence="5" key="2">
    <citation type="submission" date="2021-09" db="EMBL/GenBank/DDBJ databases">
        <authorList>
            <person name="Gilroy R."/>
        </authorList>
    </citation>
    <scope>NUCLEOTIDE SEQUENCE</scope>
    <source>
        <strain evidence="5">ChiGjej2B2-19336</strain>
    </source>
</reference>
<evidence type="ECO:0000256" key="1">
    <source>
        <dbReference type="ARBA" id="ARBA00022630"/>
    </source>
</evidence>
<evidence type="ECO:0000256" key="2">
    <source>
        <dbReference type="ARBA" id="ARBA00022643"/>
    </source>
</evidence>
<dbReference type="AlphaFoldDB" id="A0A921AWE7"/>
<gene>
    <name evidence="5" type="ORF">K8W16_05565</name>
</gene>
<organism evidence="5 6">
    <name type="scientific">Mailhella massiliensis</name>
    <dbReference type="NCBI Taxonomy" id="1903261"/>
    <lineage>
        <taxon>Bacteria</taxon>
        <taxon>Pseudomonadati</taxon>
        <taxon>Thermodesulfobacteriota</taxon>
        <taxon>Desulfovibrionia</taxon>
        <taxon>Desulfovibrionales</taxon>
        <taxon>Desulfovibrionaceae</taxon>
        <taxon>Mailhella</taxon>
    </lineage>
</organism>
<keyword evidence="2" id="KW-0288">FMN</keyword>
<evidence type="ECO:0000256" key="3">
    <source>
        <dbReference type="ARBA" id="ARBA00023002"/>
    </source>
</evidence>
<sequence length="175" mass="19027">MDIWTAMKTRRSVRSYTGEPVSEEAVRAMLEAAMLAPSAGNEQPWEFILVRDKEALVRAGGINPYASFSPKASLGVMICLNREREKYAGMGFLDIAACTQNLLLAAHGLGLGAVWTAVYPVEERVKGFRALLALPENVIPVAFVLVGHPGEKSSSVAARFDEGRIHNEAWGNRGL</sequence>
<dbReference type="SUPFAM" id="SSF55469">
    <property type="entry name" value="FMN-dependent nitroreductase-like"/>
    <property type="match status" value="1"/>
</dbReference>
<evidence type="ECO:0000313" key="6">
    <source>
        <dbReference type="Proteomes" id="UP000698963"/>
    </source>
</evidence>
<protein>
    <submittedName>
        <fullName evidence="5">Nitroreductase family protein</fullName>
    </submittedName>
</protein>
<dbReference type="InterPro" id="IPR050627">
    <property type="entry name" value="Nitroreductase/BluB"/>
</dbReference>
<proteinExistence type="predicted"/>
<dbReference type="GO" id="GO:0016491">
    <property type="term" value="F:oxidoreductase activity"/>
    <property type="evidence" value="ECO:0007669"/>
    <property type="project" value="UniProtKB-KW"/>
</dbReference>
<feature type="domain" description="Nitroreductase" evidence="4">
    <location>
        <begin position="81"/>
        <end position="148"/>
    </location>
</feature>
<dbReference type="Proteomes" id="UP000698963">
    <property type="component" value="Unassembled WGS sequence"/>
</dbReference>
<comment type="caution">
    <text evidence="5">The sequence shown here is derived from an EMBL/GenBank/DDBJ whole genome shotgun (WGS) entry which is preliminary data.</text>
</comment>
<feature type="domain" description="Nitroreductase" evidence="4">
    <location>
        <begin position="8"/>
        <end position="58"/>
    </location>
</feature>
<name>A0A921AWE7_9BACT</name>
<accession>A0A921AWE7</accession>
<reference evidence="5" key="1">
    <citation type="journal article" date="2021" name="PeerJ">
        <title>Extensive microbial diversity within the chicken gut microbiome revealed by metagenomics and culture.</title>
        <authorList>
            <person name="Gilroy R."/>
            <person name="Ravi A."/>
            <person name="Getino M."/>
            <person name="Pursley I."/>
            <person name="Horton D.L."/>
            <person name="Alikhan N.F."/>
            <person name="Baker D."/>
            <person name="Gharbi K."/>
            <person name="Hall N."/>
            <person name="Watson M."/>
            <person name="Adriaenssens E.M."/>
            <person name="Foster-Nyarko E."/>
            <person name="Jarju S."/>
            <person name="Secka A."/>
            <person name="Antonio M."/>
            <person name="Oren A."/>
            <person name="Chaudhuri R.R."/>
            <person name="La Ragione R."/>
            <person name="Hildebrand F."/>
            <person name="Pallen M.J."/>
        </authorList>
    </citation>
    <scope>NUCLEOTIDE SEQUENCE</scope>
    <source>
        <strain evidence="5">ChiGjej2B2-19336</strain>
    </source>
</reference>
<keyword evidence="3" id="KW-0560">Oxidoreductase</keyword>
<dbReference type="Gene3D" id="3.40.109.10">
    <property type="entry name" value="NADH Oxidase"/>
    <property type="match status" value="1"/>
</dbReference>
<dbReference type="InterPro" id="IPR029479">
    <property type="entry name" value="Nitroreductase"/>
</dbReference>
<dbReference type="RefSeq" id="WP_304121944.1">
    <property type="nucleotide sequence ID" value="NZ_DYZA01000106.1"/>
</dbReference>
<dbReference type="Pfam" id="PF00881">
    <property type="entry name" value="Nitroreductase"/>
    <property type="match status" value="2"/>
</dbReference>
<dbReference type="PANTHER" id="PTHR23026">
    <property type="entry name" value="NADPH NITROREDUCTASE"/>
    <property type="match status" value="1"/>
</dbReference>
<evidence type="ECO:0000313" key="5">
    <source>
        <dbReference type="EMBL" id="HJD97094.1"/>
    </source>
</evidence>